<dbReference type="EMBL" id="AP018227">
    <property type="protein sequence ID" value="BAY85687.1"/>
    <property type="molecule type" value="Genomic_DNA"/>
</dbReference>
<feature type="compositionally biased region" description="Acidic residues" evidence="1">
    <location>
        <begin position="112"/>
        <end position="121"/>
    </location>
</feature>
<organism evidence="2 3">
    <name type="scientific">Calothrix parasitica NIES-267</name>
    <dbReference type="NCBI Taxonomy" id="1973488"/>
    <lineage>
        <taxon>Bacteria</taxon>
        <taxon>Bacillati</taxon>
        <taxon>Cyanobacteriota</taxon>
        <taxon>Cyanophyceae</taxon>
        <taxon>Nostocales</taxon>
        <taxon>Calotrichaceae</taxon>
        <taxon>Calothrix</taxon>
    </lineage>
</organism>
<feature type="compositionally biased region" description="Basic and acidic residues" evidence="1">
    <location>
        <begin position="38"/>
        <end position="47"/>
    </location>
</feature>
<proteinExistence type="predicted"/>
<sequence length="121" mass="13823">MSENKDKKTIKIETLSPKSQENTINQPCETENNSEIIESEKTQENSKPRRSGITTEIDPRPKIVGGIPPWDDDDDSQKDDEYQPQPPTITAEILIDEEKFNTTPRATGEIPPWDDEEEIKK</sequence>
<feature type="region of interest" description="Disordered" evidence="1">
    <location>
        <begin position="1"/>
        <end position="121"/>
    </location>
</feature>
<dbReference type="Proteomes" id="UP000218418">
    <property type="component" value="Chromosome"/>
</dbReference>
<dbReference type="AlphaFoldDB" id="A0A1Z4LWP8"/>
<name>A0A1Z4LWP8_9CYAN</name>
<evidence type="ECO:0000313" key="2">
    <source>
        <dbReference type="EMBL" id="BAY85687.1"/>
    </source>
</evidence>
<protein>
    <submittedName>
        <fullName evidence="2">Uncharacterized protein</fullName>
    </submittedName>
</protein>
<reference evidence="2 3" key="1">
    <citation type="submission" date="2017-06" db="EMBL/GenBank/DDBJ databases">
        <title>Genome sequencing of cyanobaciteial culture collection at National Institute for Environmental Studies (NIES).</title>
        <authorList>
            <person name="Hirose Y."/>
            <person name="Shimura Y."/>
            <person name="Fujisawa T."/>
            <person name="Nakamura Y."/>
            <person name="Kawachi M."/>
        </authorList>
    </citation>
    <scope>NUCLEOTIDE SEQUENCE [LARGE SCALE GENOMIC DNA]</scope>
    <source>
        <strain evidence="2 3">NIES-267</strain>
    </source>
</reference>
<accession>A0A1Z4LWP8</accession>
<keyword evidence="3" id="KW-1185">Reference proteome</keyword>
<evidence type="ECO:0000256" key="1">
    <source>
        <dbReference type="SAM" id="MobiDB-lite"/>
    </source>
</evidence>
<dbReference type="OrthoDB" id="9946614at2"/>
<gene>
    <name evidence="2" type="ORF">NIES267_51880</name>
</gene>
<feature type="compositionally biased region" description="Polar residues" evidence="1">
    <location>
        <begin position="16"/>
        <end position="28"/>
    </location>
</feature>
<feature type="compositionally biased region" description="Basic and acidic residues" evidence="1">
    <location>
        <begin position="1"/>
        <end position="11"/>
    </location>
</feature>
<evidence type="ECO:0000313" key="3">
    <source>
        <dbReference type="Proteomes" id="UP000218418"/>
    </source>
</evidence>